<gene>
    <name evidence="11" type="ORF">ENL70_00675</name>
</gene>
<dbReference type="InterPro" id="IPR015424">
    <property type="entry name" value="PyrdxlP-dep_Trfase"/>
</dbReference>
<dbReference type="AlphaFoldDB" id="A0A7C5P9F9"/>
<evidence type="ECO:0000313" key="11">
    <source>
        <dbReference type="EMBL" id="HHI65046.1"/>
    </source>
</evidence>
<evidence type="ECO:0000256" key="3">
    <source>
        <dbReference type="ARBA" id="ARBA00022576"/>
    </source>
</evidence>
<dbReference type="GO" id="GO:0008453">
    <property type="term" value="F:alanine-glyoxylate transaminase activity"/>
    <property type="evidence" value="ECO:0007669"/>
    <property type="project" value="TreeGrafter"/>
</dbReference>
<evidence type="ECO:0000256" key="2">
    <source>
        <dbReference type="ARBA" id="ARBA00009236"/>
    </source>
</evidence>
<dbReference type="PROSITE" id="PS00595">
    <property type="entry name" value="AA_TRANSFER_CLASS_5"/>
    <property type="match status" value="1"/>
</dbReference>
<dbReference type="InterPro" id="IPR000192">
    <property type="entry name" value="Aminotrans_V_dom"/>
</dbReference>
<name>A0A7C5P9F9_9BACT</name>
<dbReference type="PANTHER" id="PTHR21152">
    <property type="entry name" value="AMINOTRANSFERASE CLASS V"/>
    <property type="match status" value="1"/>
</dbReference>
<feature type="domain" description="Aminotransferase class V" evidence="10">
    <location>
        <begin position="39"/>
        <end position="324"/>
    </location>
</feature>
<dbReference type="PANTHER" id="PTHR21152:SF40">
    <property type="entry name" value="ALANINE--GLYOXYLATE AMINOTRANSFERASE"/>
    <property type="match status" value="1"/>
</dbReference>
<evidence type="ECO:0000256" key="5">
    <source>
        <dbReference type="ARBA" id="ARBA00022898"/>
    </source>
</evidence>
<dbReference type="PIRSF" id="PIRSF000524">
    <property type="entry name" value="SPT"/>
    <property type="match status" value="1"/>
</dbReference>
<feature type="binding site" evidence="6">
    <location>
        <position position="334"/>
    </location>
    <ligand>
        <name>substrate</name>
    </ligand>
</feature>
<sequence length="376" mass="41470">MNRKSILMCPGPSEVHPEVLLAMAKPLVSHVDPSFFALLDRLQDQLKTIFQTKNTCMLLPGTGTSGMEASLINFLDPGDKVLVGIIGHFGERIRIIAERIGCEVKVVSAPEGNALDPNDVENAIKGFSPKLFACVHAETSTGVLQPLKDIMDICKKYEVLTLVDTVASLGGVNVPVDELGIDIVYSGSQKCLGCPPGVAPISFSPRAESVLESLKPRNYYLDLRLIKKYWLERVYHHTPPVNLFYACNKGFDLIIEEGLINRFERHRKIGLALQKGLEVMGFKFVAQRDVQNPVVTAIYLPPEIEDVKLRKILLEEFGIEIALGIAQLKGKIARFGTMAESARPQNVLYLLSALENILKRFGIFKESGVDVASSIL</sequence>
<feature type="modified residue" description="N6-(pyridoxal phosphate)lysine" evidence="7">
    <location>
        <position position="190"/>
    </location>
</feature>
<comment type="cofactor">
    <cofactor evidence="1 7 9">
        <name>pyridoxal 5'-phosphate</name>
        <dbReference type="ChEBI" id="CHEBI:597326"/>
    </cofactor>
</comment>
<organism evidence="11">
    <name type="scientific">Thermodesulfobium narugense</name>
    <dbReference type="NCBI Taxonomy" id="184064"/>
    <lineage>
        <taxon>Bacteria</taxon>
        <taxon>Pseudomonadati</taxon>
        <taxon>Thermodesulfobiota</taxon>
        <taxon>Thermodesulfobiia</taxon>
        <taxon>Thermodesulfobiales</taxon>
        <taxon>Thermodesulfobiaceae</taxon>
        <taxon>Thermodesulfobium</taxon>
    </lineage>
</organism>
<evidence type="ECO:0000256" key="1">
    <source>
        <dbReference type="ARBA" id="ARBA00001933"/>
    </source>
</evidence>
<dbReference type="Gene3D" id="3.90.1150.10">
    <property type="entry name" value="Aspartate Aminotransferase, domain 1"/>
    <property type="match status" value="1"/>
</dbReference>
<dbReference type="Gene3D" id="3.40.640.10">
    <property type="entry name" value="Type I PLP-dependent aspartate aminotransferase-like (Major domain)"/>
    <property type="match status" value="1"/>
</dbReference>
<proteinExistence type="inferred from homology"/>
<dbReference type="InterPro" id="IPR020578">
    <property type="entry name" value="Aminotrans_V_PyrdxlP_BS"/>
</dbReference>
<keyword evidence="5 7" id="KW-0663">Pyridoxal phosphate</keyword>
<evidence type="ECO:0000256" key="7">
    <source>
        <dbReference type="PIRSR" id="PIRSR000524-50"/>
    </source>
</evidence>
<evidence type="ECO:0000256" key="9">
    <source>
        <dbReference type="RuleBase" id="RU004504"/>
    </source>
</evidence>
<accession>A0A7C5P9F9</accession>
<keyword evidence="3 11" id="KW-0032">Aminotransferase</keyword>
<comment type="similarity">
    <text evidence="2 8">Belongs to the class-V pyridoxal-phosphate-dependent aminotransferase family.</text>
</comment>
<dbReference type="FunFam" id="3.40.640.10:FF:000027">
    <property type="entry name" value="Serine--pyruvate aminotransferase, mitochondrial"/>
    <property type="match status" value="1"/>
</dbReference>
<evidence type="ECO:0000259" key="10">
    <source>
        <dbReference type="Pfam" id="PF00266"/>
    </source>
</evidence>
<keyword evidence="4 11" id="KW-0808">Transferase</keyword>
<dbReference type="EMBL" id="DRUY01000028">
    <property type="protein sequence ID" value="HHI65046.1"/>
    <property type="molecule type" value="Genomic_DNA"/>
</dbReference>
<comment type="caution">
    <text evidence="11">The sequence shown here is derived from an EMBL/GenBank/DDBJ whole genome shotgun (WGS) entry which is preliminary data.</text>
</comment>
<dbReference type="GO" id="GO:0004760">
    <property type="term" value="F:L-serine-pyruvate transaminase activity"/>
    <property type="evidence" value="ECO:0007669"/>
    <property type="project" value="TreeGrafter"/>
</dbReference>
<protein>
    <submittedName>
        <fullName evidence="11">Alanine--glyoxylate aminotransferase family protein</fullName>
    </submittedName>
</protein>
<dbReference type="SUPFAM" id="SSF53383">
    <property type="entry name" value="PLP-dependent transferases"/>
    <property type="match status" value="1"/>
</dbReference>
<dbReference type="InterPro" id="IPR024169">
    <property type="entry name" value="SP_NH2Trfase/AEP_transaminase"/>
</dbReference>
<dbReference type="GO" id="GO:0019265">
    <property type="term" value="P:glycine biosynthetic process, by transamination of glyoxylate"/>
    <property type="evidence" value="ECO:0007669"/>
    <property type="project" value="TreeGrafter"/>
</dbReference>
<dbReference type="InterPro" id="IPR015422">
    <property type="entry name" value="PyrdxlP-dep_Trfase_small"/>
</dbReference>
<evidence type="ECO:0000256" key="8">
    <source>
        <dbReference type="RuleBase" id="RU004075"/>
    </source>
</evidence>
<evidence type="ECO:0000256" key="4">
    <source>
        <dbReference type="ARBA" id="ARBA00022679"/>
    </source>
</evidence>
<dbReference type="InterPro" id="IPR015421">
    <property type="entry name" value="PyrdxlP-dep_Trfase_major"/>
</dbReference>
<dbReference type="Pfam" id="PF00266">
    <property type="entry name" value="Aminotran_5"/>
    <property type="match status" value="1"/>
</dbReference>
<evidence type="ECO:0000256" key="6">
    <source>
        <dbReference type="PIRSR" id="PIRSR000524-1"/>
    </source>
</evidence>
<reference evidence="11" key="1">
    <citation type="journal article" date="2020" name="mSystems">
        <title>Genome- and Community-Level Interaction Insights into Carbon Utilization and Element Cycling Functions of Hydrothermarchaeota in Hydrothermal Sediment.</title>
        <authorList>
            <person name="Zhou Z."/>
            <person name="Liu Y."/>
            <person name="Xu W."/>
            <person name="Pan J."/>
            <person name="Luo Z.H."/>
            <person name="Li M."/>
        </authorList>
    </citation>
    <scope>NUCLEOTIDE SEQUENCE [LARGE SCALE GENOMIC DNA]</scope>
    <source>
        <strain evidence="11">SpSt-1019</strain>
    </source>
</reference>